<evidence type="ECO:0000313" key="4">
    <source>
        <dbReference type="Proteomes" id="UP000539265"/>
    </source>
</evidence>
<dbReference type="OrthoDB" id="799522at2"/>
<evidence type="ECO:0000256" key="2">
    <source>
        <dbReference type="SAM" id="SignalP"/>
    </source>
</evidence>
<organism evidence="3 4">
    <name type="scientific">Mucilaginibacter gotjawali</name>
    <dbReference type="NCBI Taxonomy" id="1550579"/>
    <lineage>
        <taxon>Bacteria</taxon>
        <taxon>Pseudomonadati</taxon>
        <taxon>Bacteroidota</taxon>
        <taxon>Sphingobacteriia</taxon>
        <taxon>Sphingobacteriales</taxon>
        <taxon>Sphingobacteriaceae</taxon>
        <taxon>Mucilaginibacter</taxon>
    </lineage>
</organism>
<protein>
    <submittedName>
        <fullName evidence="3">Uncharacterized protein</fullName>
    </submittedName>
</protein>
<gene>
    <name evidence="3" type="ORF">FHS11_001163</name>
</gene>
<keyword evidence="4" id="KW-1185">Reference proteome</keyword>
<evidence type="ECO:0000313" key="3">
    <source>
        <dbReference type="EMBL" id="MBB3054753.1"/>
    </source>
</evidence>
<sequence length="175" mass="20825">MKKLIFAAAILFGCLLFKTADAQLTISAGVNIGNQPSWGPVGYNNARYYYIPDIDAYYDVPAHVYVYRENNVWVHRGYLPPRFRNWDRYHSYKVVINDRNPWERHEQWRARYAGYRGRRDQVIIRESRDGRYRNHWRGDEDRRDRGYGDRGNRGRGDQGDRGHGDHGDRDHGDRH</sequence>
<comment type="caution">
    <text evidence="3">The sequence shown here is derived from an EMBL/GenBank/DDBJ whole genome shotgun (WGS) entry which is preliminary data.</text>
</comment>
<reference evidence="3" key="1">
    <citation type="submission" date="2020-08" db="EMBL/GenBank/DDBJ databases">
        <title>Genomic Encyclopedia of Type Strains, Phase III (KMG-III): the genomes of soil and plant-associated and newly described type strains.</title>
        <authorList>
            <person name="Whitman W."/>
        </authorList>
    </citation>
    <scope>NUCLEOTIDE SEQUENCE [LARGE SCALE GENOMIC DNA]</scope>
    <source>
        <strain evidence="3">CECT 8628</strain>
    </source>
</reference>
<accession>A0A839SBV6</accession>
<feature type="region of interest" description="Disordered" evidence="1">
    <location>
        <begin position="134"/>
        <end position="175"/>
    </location>
</feature>
<keyword evidence="2" id="KW-0732">Signal</keyword>
<dbReference type="AlphaFoldDB" id="A0A839SBV6"/>
<dbReference type="Proteomes" id="UP000539265">
    <property type="component" value="Unassembled WGS sequence"/>
</dbReference>
<dbReference type="EMBL" id="JACHWX010000002">
    <property type="protein sequence ID" value="MBB3054753.1"/>
    <property type="molecule type" value="Genomic_DNA"/>
</dbReference>
<name>A0A839SBV6_9SPHI</name>
<dbReference type="RefSeq" id="WP_096356401.1">
    <property type="nucleotide sequence ID" value="NZ_AP017313.1"/>
</dbReference>
<proteinExistence type="predicted"/>
<feature type="signal peptide" evidence="2">
    <location>
        <begin position="1"/>
        <end position="22"/>
    </location>
</feature>
<feature type="chain" id="PRO_5032716276" evidence="2">
    <location>
        <begin position="23"/>
        <end position="175"/>
    </location>
</feature>
<evidence type="ECO:0000256" key="1">
    <source>
        <dbReference type="SAM" id="MobiDB-lite"/>
    </source>
</evidence>